<organism evidence="1 2">
    <name type="scientific">Shewanella sedimentimangrovi</name>
    <dbReference type="NCBI Taxonomy" id="2814293"/>
    <lineage>
        <taxon>Bacteria</taxon>
        <taxon>Pseudomonadati</taxon>
        <taxon>Pseudomonadota</taxon>
        <taxon>Gammaproteobacteria</taxon>
        <taxon>Alteromonadales</taxon>
        <taxon>Shewanellaceae</taxon>
        <taxon>Shewanella</taxon>
    </lineage>
</organism>
<reference evidence="1 2" key="1">
    <citation type="submission" date="2021-03" db="EMBL/GenBank/DDBJ databases">
        <title>Novel species identification of genus Shewanella.</title>
        <authorList>
            <person name="Liu G."/>
            <person name="Zhang Q."/>
        </authorList>
    </citation>
    <scope>NUCLEOTIDE SEQUENCE [LARGE SCALE GENOMIC DNA]</scope>
    <source>
        <strain evidence="1 2">FJAT-52962</strain>
    </source>
</reference>
<evidence type="ECO:0000313" key="1">
    <source>
        <dbReference type="EMBL" id="QSX38342.1"/>
    </source>
</evidence>
<dbReference type="InterPro" id="IPR045694">
    <property type="entry name" value="DUF6058"/>
</dbReference>
<dbReference type="EMBL" id="CP071502">
    <property type="protein sequence ID" value="QSX38342.1"/>
    <property type="molecule type" value="Genomic_DNA"/>
</dbReference>
<evidence type="ECO:0008006" key="3">
    <source>
        <dbReference type="Google" id="ProtNLM"/>
    </source>
</evidence>
<protein>
    <recommendedName>
        <fullName evidence="3">Orphan protein</fullName>
    </recommendedName>
</protein>
<sequence>MELLDYLNNQFLTLQQLLETTQVSEAELRRFQDGLLMPKASYRLELNLNCDSFFGQHQQSESLEYYAKGYASWLGMLKANDDSPAVYQAFSSRYTAKLAQLKTEGFASDDPRVNEELPAHIDKEWQSFLTGTYGLCTRSGLPEDIATKELAVIRINELFSRDALTDTELAQLARAVDLLDRASSAFAPHERQRSSREQLINEVRRKYQLKAG</sequence>
<gene>
    <name evidence="1" type="ORF">JYB85_05825</name>
</gene>
<dbReference type="Proteomes" id="UP000663207">
    <property type="component" value="Chromosome"/>
</dbReference>
<accession>A0ABX7R3F2</accession>
<dbReference type="RefSeq" id="WP_207381442.1">
    <property type="nucleotide sequence ID" value="NZ_CP071502.1"/>
</dbReference>
<keyword evidence="2" id="KW-1185">Reference proteome</keyword>
<evidence type="ECO:0000313" key="2">
    <source>
        <dbReference type="Proteomes" id="UP000663207"/>
    </source>
</evidence>
<name>A0ABX7R3F2_9GAMM</name>
<proteinExistence type="predicted"/>
<dbReference type="Pfam" id="PF19531">
    <property type="entry name" value="DUF6058"/>
    <property type="match status" value="1"/>
</dbReference>